<name>A0A239AJV1_9PROT</name>
<feature type="binding site" evidence="6">
    <location>
        <begin position="91"/>
        <end position="93"/>
    </location>
    <ligand>
        <name>biotin</name>
        <dbReference type="ChEBI" id="CHEBI:57586"/>
    </ligand>
</feature>
<evidence type="ECO:0000256" key="5">
    <source>
        <dbReference type="ARBA" id="ARBA00047846"/>
    </source>
</evidence>
<evidence type="ECO:0000313" key="9">
    <source>
        <dbReference type="Proteomes" id="UP000198305"/>
    </source>
</evidence>
<proteinExistence type="inferred from homology"/>
<dbReference type="GO" id="GO:0004077">
    <property type="term" value="F:biotin--[biotin carboxyl-carrier protein] ligase activity"/>
    <property type="evidence" value="ECO:0007669"/>
    <property type="project" value="UniProtKB-UniRule"/>
</dbReference>
<comment type="similarity">
    <text evidence="6">Belongs to the biotin--protein ligase family.</text>
</comment>
<accession>A0A239AJV1</accession>
<dbReference type="GO" id="GO:0005737">
    <property type="term" value="C:cytoplasm"/>
    <property type="evidence" value="ECO:0007669"/>
    <property type="project" value="TreeGrafter"/>
</dbReference>
<dbReference type="EMBL" id="FZOA01000008">
    <property type="protein sequence ID" value="SNR95829.1"/>
    <property type="molecule type" value="Genomic_DNA"/>
</dbReference>
<gene>
    <name evidence="6" type="primary">birA</name>
    <name evidence="8" type="ORF">SAMN05192560_1950</name>
</gene>
<dbReference type="RefSeq" id="WP_089376038.1">
    <property type="nucleotide sequence ID" value="NZ_FZOA01000008.1"/>
</dbReference>
<dbReference type="Gene3D" id="1.10.10.10">
    <property type="entry name" value="Winged helix-like DNA-binding domain superfamily/Winged helix DNA-binding domain"/>
    <property type="match status" value="1"/>
</dbReference>
<dbReference type="SUPFAM" id="SSF55681">
    <property type="entry name" value="Class II aaRS and biotin synthetases"/>
    <property type="match status" value="1"/>
</dbReference>
<protein>
    <recommendedName>
        <fullName evidence="6">Bifunctional ligase/repressor BirA</fullName>
    </recommendedName>
    <alternativeName>
        <fullName evidence="6">Biotin--[acetyl-CoA-carboxylase] ligase</fullName>
        <ecNumber evidence="6">6.3.4.15</ecNumber>
    </alternativeName>
    <alternativeName>
        <fullName evidence="6">Biotin--protein ligase</fullName>
    </alternativeName>
    <alternativeName>
        <fullName evidence="6">Biotin-[acetyl-CoA carboxylase] synthetase</fullName>
    </alternativeName>
</protein>
<dbReference type="OrthoDB" id="9807064at2"/>
<evidence type="ECO:0000256" key="6">
    <source>
        <dbReference type="HAMAP-Rule" id="MF_00978"/>
    </source>
</evidence>
<dbReference type="InterPro" id="IPR013196">
    <property type="entry name" value="HTH_11"/>
</dbReference>
<dbReference type="Proteomes" id="UP000198305">
    <property type="component" value="Unassembled WGS sequence"/>
</dbReference>
<feature type="binding site" evidence="6">
    <location>
        <position position="115"/>
    </location>
    <ligand>
        <name>biotin</name>
        <dbReference type="ChEBI" id="CHEBI:57586"/>
    </ligand>
</feature>
<dbReference type="CDD" id="cd16442">
    <property type="entry name" value="BPL"/>
    <property type="match status" value="1"/>
</dbReference>
<keyword evidence="4 6" id="KW-0092">Biotin</keyword>
<dbReference type="InterPro" id="IPR030855">
    <property type="entry name" value="Bifunct_BirA"/>
</dbReference>
<dbReference type="PROSITE" id="PS51733">
    <property type="entry name" value="BPL_LPL_CATALYTIC"/>
    <property type="match status" value="1"/>
</dbReference>
<keyword evidence="6" id="KW-0805">Transcription regulation</keyword>
<evidence type="ECO:0000256" key="3">
    <source>
        <dbReference type="ARBA" id="ARBA00022840"/>
    </source>
</evidence>
<evidence type="ECO:0000259" key="7">
    <source>
        <dbReference type="PROSITE" id="PS51733"/>
    </source>
</evidence>
<keyword evidence="1 6" id="KW-0436">Ligase</keyword>
<dbReference type="Gene3D" id="2.30.30.100">
    <property type="match status" value="1"/>
</dbReference>
<organism evidence="8 9">
    <name type="scientific">Methylobacillus rhizosphaerae</name>
    <dbReference type="NCBI Taxonomy" id="551994"/>
    <lineage>
        <taxon>Bacteria</taxon>
        <taxon>Pseudomonadati</taxon>
        <taxon>Pseudomonadota</taxon>
        <taxon>Betaproteobacteria</taxon>
        <taxon>Nitrosomonadales</taxon>
        <taxon>Methylophilaceae</taxon>
        <taxon>Methylobacillus</taxon>
    </lineage>
</organism>
<dbReference type="NCBIfam" id="TIGR00121">
    <property type="entry name" value="birA_ligase"/>
    <property type="match status" value="1"/>
</dbReference>
<dbReference type="InterPro" id="IPR003142">
    <property type="entry name" value="BPL_C"/>
</dbReference>
<evidence type="ECO:0000256" key="2">
    <source>
        <dbReference type="ARBA" id="ARBA00022741"/>
    </source>
</evidence>
<comment type="catalytic activity">
    <reaction evidence="5 6">
        <text>biotin + L-lysyl-[protein] + ATP = N(6)-biotinyl-L-lysyl-[protein] + AMP + diphosphate + H(+)</text>
        <dbReference type="Rhea" id="RHEA:11756"/>
        <dbReference type="Rhea" id="RHEA-COMP:9752"/>
        <dbReference type="Rhea" id="RHEA-COMP:10505"/>
        <dbReference type="ChEBI" id="CHEBI:15378"/>
        <dbReference type="ChEBI" id="CHEBI:29969"/>
        <dbReference type="ChEBI" id="CHEBI:30616"/>
        <dbReference type="ChEBI" id="CHEBI:33019"/>
        <dbReference type="ChEBI" id="CHEBI:57586"/>
        <dbReference type="ChEBI" id="CHEBI:83144"/>
        <dbReference type="ChEBI" id="CHEBI:456215"/>
        <dbReference type="EC" id="6.3.4.15"/>
    </reaction>
</comment>
<dbReference type="SUPFAM" id="SSF50037">
    <property type="entry name" value="C-terminal domain of transcriptional repressors"/>
    <property type="match status" value="1"/>
</dbReference>
<keyword evidence="6" id="KW-0238">DNA-binding</keyword>
<keyword evidence="2 6" id="KW-0547">Nucleotide-binding</keyword>
<dbReference type="Gene3D" id="3.30.930.10">
    <property type="entry name" value="Bira Bifunctional Protein, Domain 2"/>
    <property type="match status" value="1"/>
</dbReference>
<reference evidence="9" key="1">
    <citation type="submission" date="2017-06" db="EMBL/GenBank/DDBJ databases">
        <authorList>
            <person name="Varghese N."/>
            <person name="Submissions S."/>
        </authorList>
    </citation>
    <scope>NUCLEOTIDE SEQUENCE [LARGE SCALE GENOMIC DNA]</scope>
    <source>
        <strain evidence="9">Ca-68</strain>
    </source>
</reference>
<dbReference type="InterPro" id="IPR036388">
    <property type="entry name" value="WH-like_DNA-bd_sf"/>
</dbReference>
<dbReference type="Pfam" id="PF03099">
    <property type="entry name" value="BPL_LplA_LipB"/>
    <property type="match status" value="1"/>
</dbReference>
<sequence length="326" mass="35573">MNNLVFPILRLLADGRFHSGEDIARQFSVTRASVWNAIQAAERLGIEIFSVRGRGYRLPAPVQLLDKETTLTELGMQQSLFDVELFDAIDSTNSYLMQQAANDAQHGAVAAALLQTRGRGRRGRSWQAALGASLTFSLLWRFQMGAAALSGLSLAVGLALIRTLHQYGLLEARLKWPNDILVGEHKLAGILIELQGDMEGPSAAVIGIGLNLKLSEATRAMIDQPVTDMTSHLSVEINPSILLGRALGQLAQVLQEFEQSGFSGLSMEWQRFHAYHAKAVRLLFPDGREQHGIVQGVAHDGVLLVNTTQGVQRFSSGEISLRGQIT</sequence>
<feature type="domain" description="BPL/LPL catalytic" evidence="7">
    <location>
        <begin position="79"/>
        <end position="258"/>
    </location>
</feature>
<dbReference type="InterPro" id="IPR045864">
    <property type="entry name" value="aa-tRNA-synth_II/BPL/LPL"/>
</dbReference>
<keyword evidence="6" id="KW-0678">Repressor</keyword>
<feature type="binding site" evidence="6">
    <location>
        <begin position="119"/>
        <end position="121"/>
    </location>
    <ligand>
        <name>biotin</name>
        <dbReference type="ChEBI" id="CHEBI:57586"/>
    </ligand>
</feature>
<dbReference type="AlphaFoldDB" id="A0A239AJV1"/>
<dbReference type="PANTHER" id="PTHR12835">
    <property type="entry name" value="BIOTIN PROTEIN LIGASE"/>
    <property type="match status" value="1"/>
</dbReference>
<dbReference type="InterPro" id="IPR008988">
    <property type="entry name" value="Transcriptional_repressor_C"/>
</dbReference>
<evidence type="ECO:0000256" key="1">
    <source>
        <dbReference type="ARBA" id="ARBA00022598"/>
    </source>
</evidence>
<dbReference type="GO" id="GO:0006355">
    <property type="term" value="P:regulation of DNA-templated transcription"/>
    <property type="evidence" value="ECO:0007669"/>
    <property type="project" value="UniProtKB-UniRule"/>
</dbReference>
<dbReference type="SUPFAM" id="SSF46785">
    <property type="entry name" value="Winged helix' DNA-binding domain"/>
    <property type="match status" value="1"/>
</dbReference>
<keyword evidence="3 6" id="KW-0067">ATP-binding</keyword>
<evidence type="ECO:0000313" key="8">
    <source>
        <dbReference type="EMBL" id="SNR95829.1"/>
    </source>
</evidence>
<keyword evidence="9" id="KW-1185">Reference proteome</keyword>
<dbReference type="HAMAP" id="MF_00978">
    <property type="entry name" value="Bifunct_BirA"/>
    <property type="match status" value="1"/>
</dbReference>
<dbReference type="GO" id="GO:0005524">
    <property type="term" value="F:ATP binding"/>
    <property type="evidence" value="ECO:0007669"/>
    <property type="project" value="UniProtKB-UniRule"/>
</dbReference>
<dbReference type="PANTHER" id="PTHR12835:SF5">
    <property type="entry name" value="BIOTIN--PROTEIN LIGASE"/>
    <property type="match status" value="1"/>
</dbReference>
<dbReference type="InterPro" id="IPR004143">
    <property type="entry name" value="BPL_LPL_catalytic"/>
</dbReference>
<feature type="binding site" evidence="6">
    <location>
        <position position="186"/>
    </location>
    <ligand>
        <name>biotin</name>
        <dbReference type="ChEBI" id="CHEBI:57586"/>
    </ligand>
</feature>
<evidence type="ECO:0000256" key="4">
    <source>
        <dbReference type="ARBA" id="ARBA00023267"/>
    </source>
</evidence>
<dbReference type="InterPro" id="IPR036390">
    <property type="entry name" value="WH_DNA-bd_sf"/>
</dbReference>
<keyword evidence="6" id="KW-0804">Transcription</keyword>
<dbReference type="Pfam" id="PF02237">
    <property type="entry name" value="BPL_C"/>
    <property type="match status" value="1"/>
</dbReference>
<comment type="function">
    <text evidence="6">Acts both as a biotin--[acetyl-CoA-carboxylase] ligase and a repressor.</text>
</comment>
<dbReference type="GO" id="GO:0003677">
    <property type="term" value="F:DNA binding"/>
    <property type="evidence" value="ECO:0007669"/>
    <property type="project" value="UniProtKB-UniRule"/>
</dbReference>
<dbReference type="Pfam" id="PF08279">
    <property type="entry name" value="HTH_11"/>
    <property type="match status" value="1"/>
</dbReference>
<dbReference type="EC" id="6.3.4.15" evidence="6"/>
<feature type="DNA-binding region" description="H-T-H motif" evidence="6">
    <location>
        <begin position="20"/>
        <end position="39"/>
    </location>
</feature>
<dbReference type="InterPro" id="IPR004408">
    <property type="entry name" value="Biotin_CoA_COase_ligase"/>
</dbReference>